<evidence type="ECO:0000313" key="9">
    <source>
        <dbReference type="Proteomes" id="UP000652477"/>
    </source>
</evidence>
<dbReference type="Pfam" id="PF00590">
    <property type="entry name" value="TP_methylase"/>
    <property type="match status" value="1"/>
</dbReference>
<name>A0A923RPD7_9FIRM</name>
<dbReference type="Gene3D" id="3.40.50.150">
    <property type="entry name" value="Vaccinia Virus protein VP39"/>
    <property type="match status" value="1"/>
</dbReference>
<dbReference type="PANTHER" id="PTHR43182:SF1">
    <property type="entry name" value="COBALT-PRECORRIN-7 C(5)-METHYLTRANSFERASE"/>
    <property type="match status" value="1"/>
</dbReference>
<accession>A0A923RPD7</accession>
<protein>
    <submittedName>
        <fullName evidence="8">Precorrin-6Y C5,15-methyltransferase (Decarboxylating) subunit CbiT</fullName>
    </submittedName>
</protein>
<proteinExistence type="predicted"/>
<dbReference type="InterPro" id="IPR050714">
    <property type="entry name" value="Cobalamin_biosynth_MTase"/>
</dbReference>
<dbReference type="SUPFAM" id="SSF53335">
    <property type="entry name" value="S-adenosyl-L-methionine-dependent methyltransferases"/>
    <property type="match status" value="1"/>
</dbReference>
<dbReference type="InterPro" id="IPR014008">
    <property type="entry name" value="Cbl_synth_MTase_CbiT"/>
</dbReference>
<dbReference type="NCBIfam" id="TIGR02467">
    <property type="entry name" value="CbiE"/>
    <property type="match status" value="1"/>
</dbReference>
<comment type="pathway">
    <text evidence="1">Cofactor biosynthesis; adenosylcobalamin biosynthesis.</text>
</comment>
<evidence type="ECO:0000259" key="7">
    <source>
        <dbReference type="Pfam" id="PF13847"/>
    </source>
</evidence>
<dbReference type="EMBL" id="JACOPF010000001">
    <property type="protein sequence ID" value="MBC5688409.1"/>
    <property type="molecule type" value="Genomic_DNA"/>
</dbReference>
<evidence type="ECO:0000313" key="8">
    <source>
        <dbReference type="EMBL" id="MBC5688409.1"/>
    </source>
</evidence>
<sequence>MCKREKTVYLLGIGMGSQSGFTEEVREALLKCGCIIGAARMVQSALDGISKVGGQEGKQEEFSKETFIEYRAETIARFVKEHQTCTVFAVVLSGDSGFYSGAKSLAQELKGVRVKLLPGISTVSYLAAKIGTSWEDAKVVSLHGQKANFIYEITHHEKTFLLLGTKGQGRTLCEKLKKYALADVQVTIGKNLSYAEEELITKKAGELVPEDWEGLSVALVVNPHPVKRYNRAVEDAEFIRGKVPMTKAEVRTVCLAKLRLAGGAVLYDIGAGTGSISVEAALSGPDIRVYAIEKKPEAVQLLEENKRKFAADWMEIVQGTAPEAMEGLEQPSHIFIGGSSGNLKEILYTALTKNPKVRIVMTAISLETVKEAVEAMEEGLLPSAEVVQITVAKSRKLGSFHMMMGENPVYVISAGGEEGL</sequence>
<evidence type="ECO:0000256" key="5">
    <source>
        <dbReference type="ARBA" id="ARBA00022691"/>
    </source>
</evidence>
<dbReference type="PANTHER" id="PTHR43182">
    <property type="entry name" value="COBALT-PRECORRIN-6B C(15)-METHYLTRANSFERASE (DECARBOXYLATING)"/>
    <property type="match status" value="1"/>
</dbReference>
<feature type="domain" description="Tetrapyrrole methylase" evidence="6">
    <location>
        <begin position="7"/>
        <end position="207"/>
    </location>
</feature>
<dbReference type="RefSeq" id="WP_186875024.1">
    <property type="nucleotide sequence ID" value="NZ_JACOPF010000001.1"/>
</dbReference>
<dbReference type="InterPro" id="IPR000878">
    <property type="entry name" value="4pyrrol_Mease"/>
</dbReference>
<dbReference type="GO" id="GO:0008276">
    <property type="term" value="F:protein methyltransferase activity"/>
    <property type="evidence" value="ECO:0007669"/>
    <property type="project" value="InterPro"/>
</dbReference>
<organism evidence="8 9">
    <name type="scientific">Mediterraneibacter hominis</name>
    <dbReference type="NCBI Taxonomy" id="2763054"/>
    <lineage>
        <taxon>Bacteria</taxon>
        <taxon>Bacillati</taxon>
        <taxon>Bacillota</taxon>
        <taxon>Clostridia</taxon>
        <taxon>Lachnospirales</taxon>
        <taxon>Lachnospiraceae</taxon>
        <taxon>Mediterraneibacter</taxon>
    </lineage>
</organism>
<feature type="domain" description="Methyltransferase" evidence="7">
    <location>
        <begin position="266"/>
        <end position="323"/>
    </location>
</feature>
<dbReference type="InterPro" id="IPR035996">
    <property type="entry name" value="4pyrrol_Methylase_sf"/>
</dbReference>
<dbReference type="NCBIfam" id="TIGR02469">
    <property type="entry name" value="CbiT"/>
    <property type="match status" value="1"/>
</dbReference>
<dbReference type="CDD" id="cd02440">
    <property type="entry name" value="AdoMet_MTases"/>
    <property type="match status" value="1"/>
</dbReference>
<evidence type="ECO:0000256" key="1">
    <source>
        <dbReference type="ARBA" id="ARBA00004953"/>
    </source>
</evidence>
<gene>
    <name evidence="8" type="primary">cbiT</name>
    <name evidence="8" type="ORF">H8S37_05630</name>
</gene>
<evidence type="ECO:0000256" key="3">
    <source>
        <dbReference type="ARBA" id="ARBA00022603"/>
    </source>
</evidence>
<dbReference type="InterPro" id="IPR029063">
    <property type="entry name" value="SAM-dependent_MTases_sf"/>
</dbReference>
<dbReference type="InterPro" id="IPR012818">
    <property type="entry name" value="CbiE"/>
</dbReference>
<keyword evidence="9" id="KW-1185">Reference proteome</keyword>
<dbReference type="InterPro" id="IPR014777">
    <property type="entry name" value="4pyrrole_Mease_sub1"/>
</dbReference>
<dbReference type="Gene3D" id="3.40.1010.10">
    <property type="entry name" value="Cobalt-precorrin-4 Transmethylase, Domain 1"/>
    <property type="match status" value="1"/>
</dbReference>
<dbReference type="GO" id="GO:0009236">
    <property type="term" value="P:cobalamin biosynthetic process"/>
    <property type="evidence" value="ECO:0007669"/>
    <property type="project" value="UniProtKB-KW"/>
</dbReference>
<dbReference type="InterPro" id="IPR025714">
    <property type="entry name" value="Methyltranfer_dom"/>
</dbReference>
<evidence type="ECO:0000259" key="6">
    <source>
        <dbReference type="Pfam" id="PF00590"/>
    </source>
</evidence>
<keyword evidence="5" id="KW-0949">S-adenosyl-L-methionine</keyword>
<keyword evidence="3" id="KW-0489">Methyltransferase</keyword>
<comment type="caution">
    <text evidence="8">The sequence shown here is derived from an EMBL/GenBank/DDBJ whole genome shotgun (WGS) entry which is preliminary data.</text>
</comment>
<keyword evidence="2" id="KW-0169">Cobalamin biosynthesis</keyword>
<reference evidence="8" key="1">
    <citation type="submission" date="2020-08" db="EMBL/GenBank/DDBJ databases">
        <title>Genome public.</title>
        <authorList>
            <person name="Liu C."/>
            <person name="Sun Q."/>
        </authorList>
    </citation>
    <scope>NUCLEOTIDE SEQUENCE</scope>
    <source>
        <strain evidence="8">NSJ-55</strain>
    </source>
</reference>
<keyword evidence="4" id="KW-0808">Transferase</keyword>
<dbReference type="CDD" id="cd11644">
    <property type="entry name" value="Precorrin-6Y-MT"/>
    <property type="match status" value="1"/>
</dbReference>
<dbReference type="Proteomes" id="UP000652477">
    <property type="component" value="Unassembled WGS sequence"/>
</dbReference>
<dbReference type="SUPFAM" id="SSF53790">
    <property type="entry name" value="Tetrapyrrole methylase"/>
    <property type="match status" value="1"/>
</dbReference>
<dbReference type="Pfam" id="PF13847">
    <property type="entry name" value="Methyltransf_31"/>
    <property type="match status" value="1"/>
</dbReference>
<evidence type="ECO:0000256" key="4">
    <source>
        <dbReference type="ARBA" id="ARBA00022679"/>
    </source>
</evidence>
<dbReference type="GO" id="GO:0032259">
    <property type="term" value="P:methylation"/>
    <property type="evidence" value="ECO:0007669"/>
    <property type="project" value="UniProtKB-KW"/>
</dbReference>
<evidence type="ECO:0000256" key="2">
    <source>
        <dbReference type="ARBA" id="ARBA00022573"/>
    </source>
</evidence>
<dbReference type="AlphaFoldDB" id="A0A923RPD7"/>